<evidence type="ECO:0000256" key="1">
    <source>
        <dbReference type="ARBA" id="ARBA00004651"/>
    </source>
</evidence>
<evidence type="ECO:0000313" key="12">
    <source>
        <dbReference type="Proteomes" id="UP000184291"/>
    </source>
</evidence>
<feature type="transmembrane region" description="Helical" evidence="10">
    <location>
        <begin position="27"/>
        <end position="48"/>
    </location>
</feature>
<accession>A0A1M4RZV3</accession>
<evidence type="ECO:0000256" key="5">
    <source>
        <dbReference type="ARBA" id="ARBA00022692"/>
    </source>
</evidence>
<dbReference type="AlphaFoldDB" id="A0A1M4RZV3"/>
<dbReference type="STRING" id="1892869.ACGLYG10_1720"/>
<dbReference type="InterPro" id="IPR004685">
    <property type="entry name" value="Brnchd-chn_aa_trnsp_Livcs"/>
</dbReference>
<evidence type="ECO:0000256" key="4">
    <source>
        <dbReference type="ARBA" id="ARBA00022475"/>
    </source>
</evidence>
<dbReference type="GO" id="GO:0015818">
    <property type="term" value="P:isoleucine transport"/>
    <property type="evidence" value="ECO:0007669"/>
    <property type="project" value="TreeGrafter"/>
</dbReference>
<feature type="transmembrane region" description="Helical" evidence="10">
    <location>
        <begin position="439"/>
        <end position="456"/>
    </location>
</feature>
<dbReference type="GO" id="GO:0005304">
    <property type="term" value="F:L-valine transmembrane transporter activity"/>
    <property type="evidence" value="ECO:0007669"/>
    <property type="project" value="TreeGrafter"/>
</dbReference>
<feature type="transmembrane region" description="Helical" evidence="10">
    <location>
        <begin position="251"/>
        <end position="273"/>
    </location>
</feature>
<keyword evidence="3" id="KW-0813">Transport</keyword>
<evidence type="ECO:0000256" key="9">
    <source>
        <dbReference type="SAM" id="MobiDB-lite"/>
    </source>
</evidence>
<organism evidence="11 12">
    <name type="scientific">Actinomyces glycerinitolerans</name>
    <dbReference type="NCBI Taxonomy" id="1892869"/>
    <lineage>
        <taxon>Bacteria</taxon>
        <taxon>Bacillati</taxon>
        <taxon>Actinomycetota</taxon>
        <taxon>Actinomycetes</taxon>
        <taxon>Actinomycetales</taxon>
        <taxon>Actinomycetaceae</taxon>
        <taxon>Actinomyces</taxon>
    </lineage>
</organism>
<feature type="transmembrane region" description="Helical" evidence="10">
    <location>
        <begin position="399"/>
        <end position="419"/>
    </location>
</feature>
<proteinExistence type="inferred from homology"/>
<keyword evidence="6" id="KW-0029">Amino-acid transport</keyword>
<feature type="transmembrane region" description="Helical" evidence="10">
    <location>
        <begin position="217"/>
        <end position="239"/>
    </location>
</feature>
<keyword evidence="5 10" id="KW-0812">Transmembrane</keyword>
<protein>
    <submittedName>
        <fullName evidence="11">Branched-chain amino acid transport system ii carrier protein</fullName>
    </submittedName>
</protein>
<feature type="transmembrane region" description="Helical" evidence="10">
    <location>
        <begin position="174"/>
        <end position="197"/>
    </location>
</feature>
<keyword evidence="7 10" id="KW-1133">Transmembrane helix</keyword>
<feature type="transmembrane region" description="Helical" evidence="10">
    <location>
        <begin position="374"/>
        <end position="392"/>
    </location>
</feature>
<gene>
    <name evidence="11" type="ORF">ACGLYG10_1720</name>
</gene>
<keyword evidence="4" id="KW-1003">Cell membrane</keyword>
<reference evidence="12" key="1">
    <citation type="submission" date="2016-09" db="EMBL/GenBank/DDBJ databases">
        <authorList>
            <person name="Strepis N."/>
        </authorList>
    </citation>
    <scope>NUCLEOTIDE SEQUENCE [LARGE SCALE GENOMIC DNA]</scope>
</reference>
<dbReference type="Proteomes" id="UP000184291">
    <property type="component" value="Unassembled WGS sequence"/>
</dbReference>
<dbReference type="GO" id="GO:0015190">
    <property type="term" value="F:L-leucine transmembrane transporter activity"/>
    <property type="evidence" value="ECO:0007669"/>
    <property type="project" value="TreeGrafter"/>
</dbReference>
<sequence>MLERTAAPAPATVNTARPTPGGGAGPATIATTGLMLFALFFGAGNLVFPPVLGASAGAHLPAVLVGFLATGVVAPLAAVVAVSTSGEGIVGLARRVGPRFGALMPLAVYLSIGPLYAVPRVATVSYELAIRPLLGLAGVDAGHWALPAHAAVFFTASVAVAARPSHLADTIGRWLTPALLALIAVLCTVVVASQPVVTRSAAPDYAAAPVATGLTRGYLTMDVLAATVFGIVVITTLHGRGLRTPRAVVRATAASGALAAGLLAAVYVGLALIGERTPGAADDGTALLRAAAARALGDWGVVIFAAIVLLACLTTSVGLLSAWAGYATAAPPALPVPARLRPHAQLLAGAVISFGLANLGLRAMIAVITPVTLLLYPVAITLVLVALIDAVAPGHLRAAYRVPVGVAGLLGLVAALAGFGVDAPAQLLAATGHWNDTTGWILPTLVAGALGIAADLRSGRWGRTASGH</sequence>
<evidence type="ECO:0000256" key="7">
    <source>
        <dbReference type="ARBA" id="ARBA00022989"/>
    </source>
</evidence>
<dbReference type="GO" id="GO:0015820">
    <property type="term" value="P:L-leucine transport"/>
    <property type="evidence" value="ECO:0007669"/>
    <property type="project" value="TreeGrafter"/>
</dbReference>
<evidence type="ECO:0000256" key="3">
    <source>
        <dbReference type="ARBA" id="ARBA00022448"/>
    </source>
</evidence>
<feature type="transmembrane region" description="Helical" evidence="10">
    <location>
        <begin position="346"/>
        <end position="368"/>
    </location>
</feature>
<feature type="compositionally biased region" description="Low complexity" evidence="9">
    <location>
        <begin position="1"/>
        <end position="19"/>
    </location>
</feature>
<dbReference type="NCBIfam" id="TIGR00796">
    <property type="entry name" value="livcs"/>
    <property type="match status" value="1"/>
</dbReference>
<dbReference type="EMBL" id="FQTT01000011">
    <property type="protein sequence ID" value="SHE25504.1"/>
    <property type="molecule type" value="Genomic_DNA"/>
</dbReference>
<feature type="region of interest" description="Disordered" evidence="9">
    <location>
        <begin position="1"/>
        <end position="24"/>
    </location>
</feature>
<keyword evidence="12" id="KW-1185">Reference proteome</keyword>
<dbReference type="PANTHER" id="PTHR30588">
    <property type="entry name" value="BRANCHED-CHAIN AMINO ACID TRANSPORT SYSTEM 2 CARRIER PROTEIN"/>
    <property type="match status" value="1"/>
</dbReference>
<evidence type="ECO:0000256" key="10">
    <source>
        <dbReference type="SAM" id="Phobius"/>
    </source>
</evidence>
<feature type="transmembrane region" description="Helical" evidence="10">
    <location>
        <begin position="103"/>
        <end position="122"/>
    </location>
</feature>
<feature type="transmembrane region" description="Helical" evidence="10">
    <location>
        <begin position="60"/>
        <end position="82"/>
    </location>
</feature>
<evidence type="ECO:0000256" key="2">
    <source>
        <dbReference type="ARBA" id="ARBA00008540"/>
    </source>
</evidence>
<dbReference type="PANTHER" id="PTHR30588:SF0">
    <property type="entry name" value="BRANCHED-CHAIN AMINO ACID PERMEASE BRNQ"/>
    <property type="match status" value="1"/>
</dbReference>
<evidence type="ECO:0000313" key="11">
    <source>
        <dbReference type="EMBL" id="SHE25504.1"/>
    </source>
</evidence>
<keyword evidence="8 10" id="KW-0472">Membrane</keyword>
<comment type="similarity">
    <text evidence="2">Belongs to the branched chain amino acid transporter family.</text>
</comment>
<evidence type="ECO:0000256" key="6">
    <source>
        <dbReference type="ARBA" id="ARBA00022970"/>
    </source>
</evidence>
<dbReference type="GO" id="GO:0005886">
    <property type="term" value="C:plasma membrane"/>
    <property type="evidence" value="ECO:0007669"/>
    <property type="project" value="UniProtKB-SubCell"/>
</dbReference>
<name>A0A1M4RZV3_9ACTO</name>
<evidence type="ECO:0000256" key="8">
    <source>
        <dbReference type="ARBA" id="ARBA00023136"/>
    </source>
</evidence>
<dbReference type="GO" id="GO:0015188">
    <property type="term" value="F:L-isoleucine transmembrane transporter activity"/>
    <property type="evidence" value="ECO:0007669"/>
    <property type="project" value="TreeGrafter"/>
</dbReference>
<comment type="subcellular location">
    <subcellularLocation>
        <location evidence="1">Cell membrane</location>
        <topology evidence="1">Multi-pass membrane protein</topology>
    </subcellularLocation>
</comment>
<feature type="transmembrane region" description="Helical" evidence="10">
    <location>
        <begin position="142"/>
        <end position="162"/>
    </location>
</feature>
<feature type="transmembrane region" description="Helical" evidence="10">
    <location>
        <begin position="299"/>
        <end position="326"/>
    </location>
</feature>
<dbReference type="Pfam" id="PF05525">
    <property type="entry name" value="Branch_AA_trans"/>
    <property type="match status" value="1"/>
</dbReference>